<dbReference type="AlphaFoldDB" id="A0A9D5QDI4"/>
<dbReference type="EMBL" id="WJKJ01000079">
    <property type="protein sequence ID" value="MBD3364080.1"/>
    <property type="molecule type" value="Genomic_DNA"/>
</dbReference>
<dbReference type="PANTHER" id="PTHR46268:SF6">
    <property type="entry name" value="UNIVERSAL STRESS PROTEIN UP12"/>
    <property type="match status" value="1"/>
</dbReference>
<protein>
    <recommendedName>
        <fullName evidence="3">UspA domain-containing protein</fullName>
    </recommendedName>
</protein>
<evidence type="ECO:0000313" key="4">
    <source>
        <dbReference type="EMBL" id="MBD3364080.1"/>
    </source>
</evidence>
<dbReference type="InterPro" id="IPR006015">
    <property type="entry name" value="Universal_stress_UspA"/>
</dbReference>
<dbReference type="PANTHER" id="PTHR46268">
    <property type="entry name" value="STRESS RESPONSE PROTEIN NHAX"/>
    <property type="match status" value="1"/>
</dbReference>
<feature type="compositionally biased region" description="Basic and acidic residues" evidence="2">
    <location>
        <begin position="65"/>
        <end position="77"/>
    </location>
</feature>
<comment type="similarity">
    <text evidence="1">Belongs to the universal stress protein A family.</text>
</comment>
<dbReference type="InterPro" id="IPR014729">
    <property type="entry name" value="Rossmann-like_a/b/a_fold"/>
</dbReference>
<comment type="caution">
    <text evidence="4">The sequence shown here is derived from an EMBL/GenBank/DDBJ whole genome shotgun (WGS) entry which is preliminary data.</text>
</comment>
<evidence type="ECO:0000259" key="3">
    <source>
        <dbReference type="Pfam" id="PF00582"/>
    </source>
</evidence>
<dbReference type="PRINTS" id="PR01438">
    <property type="entry name" value="UNVRSLSTRESS"/>
</dbReference>
<dbReference type="InterPro" id="IPR006016">
    <property type="entry name" value="UspA"/>
</dbReference>
<evidence type="ECO:0000313" key="5">
    <source>
        <dbReference type="Proteomes" id="UP000630660"/>
    </source>
</evidence>
<evidence type="ECO:0000256" key="2">
    <source>
        <dbReference type="SAM" id="MobiDB-lite"/>
    </source>
</evidence>
<feature type="region of interest" description="Disordered" evidence="2">
    <location>
        <begin position="57"/>
        <end position="77"/>
    </location>
</feature>
<dbReference type="Gene3D" id="3.40.50.620">
    <property type="entry name" value="HUPs"/>
    <property type="match status" value="1"/>
</dbReference>
<dbReference type="SUPFAM" id="SSF52402">
    <property type="entry name" value="Adenine nucleotide alpha hydrolases-like"/>
    <property type="match status" value="1"/>
</dbReference>
<name>A0A9D5QDI4_UNCW3</name>
<evidence type="ECO:0000256" key="1">
    <source>
        <dbReference type="ARBA" id="ARBA00008791"/>
    </source>
</evidence>
<accession>A0A9D5QDI4</accession>
<gene>
    <name evidence="4" type="ORF">GF359_02580</name>
</gene>
<feature type="domain" description="UspA" evidence="3">
    <location>
        <begin position="4"/>
        <end position="163"/>
    </location>
</feature>
<dbReference type="CDD" id="cd00293">
    <property type="entry name" value="USP-like"/>
    <property type="match status" value="1"/>
</dbReference>
<proteinExistence type="inferred from homology"/>
<reference evidence="4" key="1">
    <citation type="submission" date="2019-11" db="EMBL/GenBank/DDBJ databases">
        <title>Microbial mats filling the niche in hypersaline microbial mats.</title>
        <authorList>
            <person name="Wong H.L."/>
            <person name="Macleod F.I."/>
            <person name="White R.A. III"/>
            <person name="Burns B.P."/>
        </authorList>
    </citation>
    <scope>NUCLEOTIDE SEQUENCE</scope>
    <source>
        <strain evidence="4">Bin_327</strain>
    </source>
</reference>
<dbReference type="Proteomes" id="UP000630660">
    <property type="component" value="Unassembled WGS sequence"/>
</dbReference>
<sequence>MNDFSRILCPLDFSSASRNSLKTAEHLALKLSAELYVVNVVDPVPSIVAKALPRLGKTSSTSKGEANREPESQKDSRYLQEVIDEIRKKLDSEVEKTIGNAEKVNTIVTDGDPATAITKVARDEGIDMVVIGTRGEDESKSTLMGSVTEKVVRLSPIPVLTVRDGSENKNQEIS</sequence>
<dbReference type="Pfam" id="PF00582">
    <property type="entry name" value="Usp"/>
    <property type="match status" value="1"/>
</dbReference>
<organism evidence="4 5">
    <name type="scientific">candidate division WOR-3 bacterium</name>
    <dbReference type="NCBI Taxonomy" id="2052148"/>
    <lineage>
        <taxon>Bacteria</taxon>
        <taxon>Bacteria division WOR-3</taxon>
    </lineage>
</organism>